<name>A0A1I7PHN3_9BACT</name>
<dbReference type="KEGG" id="obg:Verru16b_00162"/>
<dbReference type="AlphaFoldDB" id="A0A1I7PHN3"/>
<organism evidence="2 3">
    <name type="scientific">Lacunisphaera limnophila</name>
    <dbReference type="NCBI Taxonomy" id="1838286"/>
    <lineage>
        <taxon>Bacteria</taxon>
        <taxon>Pseudomonadati</taxon>
        <taxon>Verrucomicrobiota</taxon>
        <taxon>Opitutia</taxon>
        <taxon>Opitutales</taxon>
        <taxon>Opitutaceae</taxon>
        <taxon>Lacunisphaera</taxon>
    </lineage>
</organism>
<evidence type="ECO:0000313" key="3">
    <source>
        <dbReference type="Proteomes" id="UP000095228"/>
    </source>
</evidence>
<dbReference type="NCBIfam" id="TIGR02595">
    <property type="entry name" value="PEP_CTERM"/>
    <property type="match status" value="1"/>
</dbReference>
<evidence type="ECO:0000313" key="2">
    <source>
        <dbReference type="EMBL" id="AOS43121.1"/>
    </source>
</evidence>
<gene>
    <name evidence="2" type="ORF">Verru16b_00162</name>
</gene>
<evidence type="ECO:0000259" key="1">
    <source>
        <dbReference type="Pfam" id="PF07589"/>
    </source>
</evidence>
<proteinExistence type="predicted"/>
<keyword evidence="3" id="KW-1185">Reference proteome</keyword>
<feature type="domain" description="Ice-binding protein C-terminal" evidence="1">
    <location>
        <begin position="163"/>
        <end position="187"/>
    </location>
</feature>
<sequence>MTVDWSDLSAVKFTATGANSAIEYPDATNYSFSDGIALLNFFTSSVVVQDLDGGSSTPGSTLTDSAGVVSSITIFDRLSSWNDSDPGAYPGGNGSDVTLWNTSTPTDMTFSMSSPAFNGEAVFDLSAYSAFTNLFPALNATGTVEIWNGSGTLGTWQVVGVTAVPEPSTYAVLAGLAALGFVAVRRRRTAA</sequence>
<dbReference type="Proteomes" id="UP000095228">
    <property type="component" value="Chromosome"/>
</dbReference>
<dbReference type="InterPro" id="IPR013424">
    <property type="entry name" value="Ice-binding_C"/>
</dbReference>
<protein>
    <recommendedName>
        <fullName evidence="1">Ice-binding protein C-terminal domain-containing protein</fullName>
    </recommendedName>
</protein>
<dbReference type="EMBL" id="CP016094">
    <property type="protein sequence ID" value="AOS43121.1"/>
    <property type="molecule type" value="Genomic_DNA"/>
</dbReference>
<dbReference type="Pfam" id="PF07589">
    <property type="entry name" value="PEP-CTERM"/>
    <property type="match status" value="1"/>
</dbReference>
<reference evidence="2 3" key="1">
    <citation type="submission" date="2016-06" db="EMBL/GenBank/DDBJ databases">
        <title>Three novel species with peptidoglycan cell walls form the new genus Lacunisphaera gen. nov. in the family Opitutaceae of the verrucomicrobial subdivision 4.</title>
        <authorList>
            <person name="Rast P."/>
            <person name="Gloeckner I."/>
            <person name="Jogler M."/>
            <person name="Boedeker C."/>
            <person name="Jeske O."/>
            <person name="Wiegand S."/>
            <person name="Reinhardt R."/>
            <person name="Schumann P."/>
            <person name="Rohde M."/>
            <person name="Spring S."/>
            <person name="Gloeckner F.O."/>
            <person name="Jogler C."/>
        </authorList>
    </citation>
    <scope>NUCLEOTIDE SEQUENCE [LARGE SCALE GENOMIC DNA]</scope>
    <source>
        <strain evidence="2 3">IG16b</strain>
    </source>
</reference>
<accession>A0A1I7PHN3</accession>